<evidence type="ECO:0000313" key="5">
    <source>
        <dbReference type="EMBL" id="GGA13023.1"/>
    </source>
</evidence>
<comment type="caution">
    <text evidence="5">The sequence shown here is derived from an EMBL/GenBank/DDBJ whole genome shotgun (WGS) entry which is preliminary data.</text>
</comment>
<evidence type="ECO:0000313" key="6">
    <source>
        <dbReference type="Proteomes" id="UP000616114"/>
    </source>
</evidence>
<dbReference type="RefSeq" id="WP_188550298.1">
    <property type="nucleotide sequence ID" value="NZ_BMFY01000005.1"/>
</dbReference>
<dbReference type="GO" id="GO:0006487">
    <property type="term" value="P:protein N-linked glycosylation"/>
    <property type="evidence" value="ECO:0007669"/>
    <property type="project" value="TreeGrafter"/>
</dbReference>
<sequence length="328" mass="34586">MDTTAFRADLDLIPDTLDALAVVLRDGLPGLDGLPGALRVSVPPERRRVLVLGMGSSAYAAHVVARAARAQGVPVTVELASTSELPAPAEDLVVVAVSATGGSAEVLDAVVRYRGTGRLVAVTNRPDSALAQGADAVVPLGAGTEQSGIACRTFRATLPVLDALLAALTPVTPMFSAQSLRRAAEASRHLLDADADWVPPLADLLGGPIGAWVLAPVERLSSAQQSALMMREVPRRPAYASETGDWSHVDVYLTKTQDYRALVFAGSAWDGPALDWMRQRGSRYAVVGGTLPGAELTVEFPGQEDRSVALLTEVLAGELVAWHWFREA</sequence>
<dbReference type="PANTHER" id="PTHR10937">
    <property type="entry name" value="GLUCOSAMINE--FRUCTOSE-6-PHOSPHATE AMINOTRANSFERASE, ISOMERIZING"/>
    <property type="match status" value="1"/>
</dbReference>
<proteinExistence type="predicted"/>
<organism evidence="5 6">
    <name type="scientific">Sediminivirga luteola</name>
    <dbReference type="NCBI Taxonomy" id="1774748"/>
    <lineage>
        <taxon>Bacteria</taxon>
        <taxon>Bacillati</taxon>
        <taxon>Actinomycetota</taxon>
        <taxon>Actinomycetes</taxon>
        <taxon>Micrococcales</taxon>
        <taxon>Brevibacteriaceae</taxon>
        <taxon>Sediminivirga</taxon>
    </lineage>
</organism>
<evidence type="ECO:0000256" key="2">
    <source>
        <dbReference type="ARBA" id="ARBA00012916"/>
    </source>
</evidence>
<name>A0A8J2TXM5_9MICO</name>
<dbReference type="Gene3D" id="3.40.50.10490">
    <property type="entry name" value="Glucose-6-phosphate isomerase like protein, domain 1"/>
    <property type="match status" value="1"/>
</dbReference>
<dbReference type="AlphaFoldDB" id="A0A8J2TXM5"/>
<evidence type="ECO:0000256" key="3">
    <source>
        <dbReference type="ARBA" id="ARBA00016090"/>
    </source>
</evidence>
<protein>
    <recommendedName>
        <fullName evidence="3">Glutamine--fructose-6-phosphate aminotransferase [isomerizing]</fullName>
        <ecNumber evidence="2">2.6.1.16</ecNumber>
    </recommendedName>
</protein>
<reference evidence="5" key="1">
    <citation type="journal article" date="2014" name="Int. J. Syst. Evol. Microbiol.">
        <title>Complete genome sequence of Corynebacterium casei LMG S-19264T (=DSM 44701T), isolated from a smear-ripened cheese.</title>
        <authorList>
            <consortium name="US DOE Joint Genome Institute (JGI-PGF)"/>
            <person name="Walter F."/>
            <person name="Albersmeier A."/>
            <person name="Kalinowski J."/>
            <person name="Ruckert C."/>
        </authorList>
    </citation>
    <scope>NUCLEOTIDE SEQUENCE</scope>
    <source>
        <strain evidence="5">CGMCC 1.12785</strain>
    </source>
</reference>
<gene>
    <name evidence="5" type="ORF">GCM10011333_14920</name>
</gene>
<dbReference type="PROSITE" id="PS51464">
    <property type="entry name" value="SIS"/>
    <property type="match status" value="1"/>
</dbReference>
<dbReference type="GO" id="GO:0097367">
    <property type="term" value="F:carbohydrate derivative binding"/>
    <property type="evidence" value="ECO:0007669"/>
    <property type="project" value="InterPro"/>
</dbReference>
<reference evidence="5" key="2">
    <citation type="submission" date="2020-09" db="EMBL/GenBank/DDBJ databases">
        <authorList>
            <person name="Sun Q."/>
            <person name="Zhou Y."/>
        </authorList>
    </citation>
    <scope>NUCLEOTIDE SEQUENCE</scope>
    <source>
        <strain evidence="5">CGMCC 1.12785</strain>
    </source>
</reference>
<dbReference type="Proteomes" id="UP000616114">
    <property type="component" value="Unassembled WGS sequence"/>
</dbReference>
<dbReference type="PANTHER" id="PTHR10937:SF0">
    <property type="entry name" value="GLUTAMINE--FRUCTOSE-6-PHOSPHATE TRANSAMINASE (ISOMERIZING)"/>
    <property type="match status" value="1"/>
</dbReference>
<dbReference type="GO" id="GO:0006002">
    <property type="term" value="P:fructose 6-phosphate metabolic process"/>
    <property type="evidence" value="ECO:0007669"/>
    <property type="project" value="TreeGrafter"/>
</dbReference>
<dbReference type="GO" id="GO:0006047">
    <property type="term" value="P:UDP-N-acetylglucosamine metabolic process"/>
    <property type="evidence" value="ECO:0007669"/>
    <property type="project" value="TreeGrafter"/>
</dbReference>
<dbReference type="GO" id="GO:0004360">
    <property type="term" value="F:glutamine-fructose-6-phosphate transaminase (isomerizing) activity"/>
    <property type="evidence" value="ECO:0007669"/>
    <property type="project" value="UniProtKB-EC"/>
</dbReference>
<dbReference type="InterPro" id="IPR001347">
    <property type="entry name" value="SIS_dom"/>
</dbReference>
<keyword evidence="6" id="KW-1185">Reference proteome</keyword>
<evidence type="ECO:0000259" key="4">
    <source>
        <dbReference type="PROSITE" id="PS51464"/>
    </source>
</evidence>
<accession>A0A8J2TXM5</accession>
<dbReference type="EC" id="2.6.1.16" evidence="2"/>
<feature type="domain" description="SIS" evidence="4">
    <location>
        <begin position="34"/>
        <end position="174"/>
    </location>
</feature>
<dbReference type="Pfam" id="PF01380">
    <property type="entry name" value="SIS"/>
    <property type="match status" value="1"/>
</dbReference>
<comment type="catalytic activity">
    <reaction evidence="1">
        <text>D-fructose 6-phosphate + L-glutamine = D-glucosamine 6-phosphate + L-glutamate</text>
        <dbReference type="Rhea" id="RHEA:13237"/>
        <dbReference type="ChEBI" id="CHEBI:29985"/>
        <dbReference type="ChEBI" id="CHEBI:58359"/>
        <dbReference type="ChEBI" id="CHEBI:58725"/>
        <dbReference type="ChEBI" id="CHEBI:61527"/>
        <dbReference type="EC" id="2.6.1.16"/>
    </reaction>
</comment>
<dbReference type="SUPFAM" id="SSF53697">
    <property type="entry name" value="SIS domain"/>
    <property type="match status" value="1"/>
</dbReference>
<dbReference type="EMBL" id="BMFY01000005">
    <property type="protein sequence ID" value="GGA13023.1"/>
    <property type="molecule type" value="Genomic_DNA"/>
</dbReference>
<dbReference type="InterPro" id="IPR046348">
    <property type="entry name" value="SIS_dom_sf"/>
</dbReference>
<evidence type="ECO:0000256" key="1">
    <source>
        <dbReference type="ARBA" id="ARBA00001031"/>
    </source>
</evidence>